<evidence type="ECO:0000313" key="4">
    <source>
        <dbReference type="Proteomes" id="UP000237423"/>
    </source>
</evidence>
<protein>
    <submittedName>
        <fullName evidence="3">Replication initiation protein</fullName>
    </submittedName>
</protein>
<gene>
    <name evidence="3" type="ORF">AADEFJLK_02885</name>
</gene>
<dbReference type="InterPro" id="IPR036388">
    <property type="entry name" value="WH-like_DNA-bd_sf"/>
</dbReference>
<dbReference type="Proteomes" id="UP000237423">
    <property type="component" value="Unassembled WGS sequence"/>
</dbReference>
<dbReference type="RefSeq" id="WP_103974743.1">
    <property type="nucleotide sequence ID" value="NZ_PGFZ01000006.1"/>
</dbReference>
<organism evidence="3 4">
    <name type="scientific">Methylovulum psychrotolerans</name>
    <dbReference type="NCBI Taxonomy" id="1704499"/>
    <lineage>
        <taxon>Bacteria</taxon>
        <taxon>Pseudomonadati</taxon>
        <taxon>Pseudomonadota</taxon>
        <taxon>Gammaproteobacteria</taxon>
        <taxon>Methylococcales</taxon>
        <taxon>Methylococcaceae</taxon>
        <taxon>Methylovulum</taxon>
    </lineage>
</organism>
<sequence>MARKRQKPLPNSLIVTQANELVEVRYNLPLGEQRLVLTMISRIQPDDADFKPYRVSVSDFAEFLGISRDSAYAECKKITAKLLTRVLHIREEGRLLQIGWMSSAEYIDGSGVVNLTFDPLLKPYLLQLKSSFTSCKLTMLLSFKSQYTMRVYTLLKQYEKLKVREVEMESLRDILGVRKDLHVEYKNFKINILLPTQKELAEKADLMFEFDEIKYGRRVGAIRFRISTKNPAIPLLPSDDMSAVNEVSYLTLELSSVNRFSDPSVQDLLSLISEQHRNKKTVHTALEIFSKRHGFDYVKRNILYSNAKADKSYAGFLNNALKADWGHDWDLEQQALPKKKPMEVWERNGFVSREQYDDFMYRKQMENYGLAIN</sequence>
<dbReference type="InterPro" id="IPR036390">
    <property type="entry name" value="WH_DNA-bd_sf"/>
</dbReference>
<comment type="similarity">
    <text evidence="1">Belongs to the initiator RepB protein family.</text>
</comment>
<dbReference type="Pfam" id="PF01051">
    <property type="entry name" value="Rep3_N"/>
    <property type="match status" value="1"/>
</dbReference>
<evidence type="ECO:0000259" key="2">
    <source>
        <dbReference type="Pfam" id="PF01051"/>
    </source>
</evidence>
<dbReference type="Gene3D" id="1.10.10.10">
    <property type="entry name" value="Winged helix-like DNA-binding domain superfamily/Winged helix DNA-binding domain"/>
    <property type="match status" value="2"/>
</dbReference>
<evidence type="ECO:0000256" key="1">
    <source>
        <dbReference type="ARBA" id="ARBA00038283"/>
    </source>
</evidence>
<proteinExistence type="inferred from homology"/>
<dbReference type="InterPro" id="IPR000525">
    <property type="entry name" value="Initiator_Rep_WH1"/>
</dbReference>
<dbReference type="EMBL" id="PGFZ01000006">
    <property type="protein sequence ID" value="POZ51435.1"/>
    <property type="molecule type" value="Genomic_DNA"/>
</dbReference>
<feature type="domain" description="Initiator Rep protein WH1" evidence="2">
    <location>
        <begin position="14"/>
        <end position="156"/>
    </location>
</feature>
<evidence type="ECO:0000313" key="3">
    <source>
        <dbReference type="EMBL" id="POZ51435.1"/>
    </source>
</evidence>
<dbReference type="Pfam" id="PF21205">
    <property type="entry name" value="Rep3_C"/>
    <property type="match status" value="1"/>
</dbReference>
<name>A0A2S5CKT8_9GAMM</name>
<comment type="caution">
    <text evidence="3">The sequence shown here is derived from an EMBL/GenBank/DDBJ whole genome shotgun (WGS) entry which is preliminary data.</text>
</comment>
<dbReference type="SUPFAM" id="SSF46785">
    <property type="entry name" value="Winged helix' DNA-binding domain"/>
    <property type="match status" value="2"/>
</dbReference>
<reference evidence="3 4" key="1">
    <citation type="submission" date="2017-11" db="EMBL/GenBank/DDBJ databases">
        <title>Draft Genome Sequence of Methylobacter psychrotolerans Sph1T, an Obligate Methanotroph from Low-Temperature Environments.</title>
        <authorList>
            <person name="Oshkin I.Y."/>
            <person name="Miroshnikov K."/>
            <person name="Belova S.E."/>
            <person name="Korzhenkov A."/>
            <person name="Toshchakov S.V."/>
            <person name="Dedysh S.N."/>
        </authorList>
    </citation>
    <scope>NUCLEOTIDE SEQUENCE [LARGE SCALE GENOMIC DNA]</scope>
    <source>
        <strain evidence="3 4">Sph1</strain>
    </source>
</reference>
<accession>A0A2S5CKT8</accession>
<dbReference type="GO" id="GO:0006270">
    <property type="term" value="P:DNA replication initiation"/>
    <property type="evidence" value="ECO:0007669"/>
    <property type="project" value="InterPro"/>
</dbReference>
<dbReference type="GO" id="GO:0003887">
    <property type="term" value="F:DNA-directed DNA polymerase activity"/>
    <property type="evidence" value="ECO:0007669"/>
    <property type="project" value="InterPro"/>
</dbReference>
<dbReference type="AlphaFoldDB" id="A0A2S5CKT8"/>